<proteinExistence type="inferred from homology"/>
<keyword evidence="8" id="KW-0270">Exopolysaccharide synthesis</keyword>
<dbReference type="InterPro" id="IPR003856">
    <property type="entry name" value="LPS_length_determ_N"/>
</dbReference>
<evidence type="ECO:0000256" key="3">
    <source>
        <dbReference type="ARBA" id="ARBA00022475"/>
    </source>
</evidence>
<keyword evidence="12" id="KW-1185">Reference proteome</keyword>
<keyword evidence="5" id="KW-0972">Capsule biogenesis/degradation</keyword>
<keyword evidence="4 9" id="KW-0812">Transmembrane</keyword>
<evidence type="ECO:0000256" key="8">
    <source>
        <dbReference type="ARBA" id="ARBA00023169"/>
    </source>
</evidence>
<accession>A0ABV7N7J4</accession>
<evidence type="ECO:0000256" key="7">
    <source>
        <dbReference type="ARBA" id="ARBA00023136"/>
    </source>
</evidence>
<keyword evidence="7 9" id="KW-0472">Membrane</keyword>
<sequence length="224" mass="24591">MSETISLEHALRILKKHRLKIVIYTLLGGLLSAVITFFLIPPRYEAQTEILVSPAEGVTMTNNENIENSLQLIHTYRDIIGSETVLEQVVSNLELEQSTSALSEQISVRNEDQSQILRVTVIDGNPGQAERIANEIAVVFQDTVMAIMNVDNVSIMSPATIGAEGAPISPDPLINITVGIIASLLVVLTFIFMREFLDKSVADENDVQTFIGIPVVGSITRFEE</sequence>
<dbReference type="RefSeq" id="WP_380655606.1">
    <property type="nucleotide sequence ID" value="NZ_JBHRVQ010000001.1"/>
</dbReference>
<evidence type="ECO:0000256" key="5">
    <source>
        <dbReference type="ARBA" id="ARBA00022903"/>
    </source>
</evidence>
<evidence type="ECO:0000259" key="10">
    <source>
        <dbReference type="Pfam" id="PF02706"/>
    </source>
</evidence>
<evidence type="ECO:0000313" key="12">
    <source>
        <dbReference type="Proteomes" id="UP001595637"/>
    </source>
</evidence>
<evidence type="ECO:0000256" key="9">
    <source>
        <dbReference type="SAM" id="Phobius"/>
    </source>
</evidence>
<keyword evidence="6 9" id="KW-1133">Transmembrane helix</keyword>
<protein>
    <submittedName>
        <fullName evidence="11">YveK family protein</fullName>
    </submittedName>
</protein>
<evidence type="ECO:0000256" key="1">
    <source>
        <dbReference type="ARBA" id="ARBA00004651"/>
    </source>
</evidence>
<dbReference type="EMBL" id="JBHRVQ010000001">
    <property type="protein sequence ID" value="MFC3389097.1"/>
    <property type="molecule type" value="Genomic_DNA"/>
</dbReference>
<evidence type="ECO:0000313" key="11">
    <source>
        <dbReference type="EMBL" id="MFC3389097.1"/>
    </source>
</evidence>
<dbReference type="Pfam" id="PF02706">
    <property type="entry name" value="Wzz"/>
    <property type="match status" value="1"/>
</dbReference>
<dbReference type="InterPro" id="IPR050445">
    <property type="entry name" value="Bact_polysacc_biosynth/exp"/>
</dbReference>
<feature type="domain" description="Polysaccharide chain length determinant N-terminal" evidence="10">
    <location>
        <begin position="3"/>
        <end position="93"/>
    </location>
</feature>
<organism evidence="11 12">
    <name type="scientific">Salinicoccus sesuvii</name>
    <dbReference type="NCBI Taxonomy" id="868281"/>
    <lineage>
        <taxon>Bacteria</taxon>
        <taxon>Bacillati</taxon>
        <taxon>Bacillota</taxon>
        <taxon>Bacilli</taxon>
        <taxon>Bacillales</taxon>
        <taxon>Staphylococcaceae</taxon>
        <taxon>Salinicoccus</taxon>
    </lineage>
</organism>
<dbReference type="PANTHER" id="PTHR32309">
    <property type="entry name" value="TYROSINE-PROTEIN KINASE"/>
    <property type="match status" value="1"/>
</dbReference>
<dbReference type="PANTHER" id="PTHR32309:SF13">
    <property type="entry name" value="FERRIC ENTEROBACTIN TRANSPORT PROTEIN FEPE"/>
    <property type="match status" value="1"/>
</dbReference>
<feature type="transmembrane region" description="Helical" evidence="9">
    <location>
        <begin position="173"/>
        <end position="193"/>
    </location>
</feature>
<comment type="similarity">
    <text evidence="2">Belongs to the CpsC/CapA family.</text>
</comment>
<evidence type="ECO:0000256" key="6">
    <source>
        <dbReference type="ARBA" id="ARBA00022989"/>
    </source>
</evidence>
<gene>
    <name evidence="11" type="ORF">ACFOEO_10970</name>
</gene>
<dbReference type="Proteomes" id="UP001595637">
    <property type="component" value="Unassembled WGS sequence"/>
</dbReference>
<evidence type="ECO:0000256" key="4">
    <source>
        <dbReference type="ARBA" id="ARBA00022692"/>
    </source>
</evidence>
<keyword evidence="3" id="KW-1003">Cell membrane</keyword>
<evidence type="ECO:0000256" key="2">
    <source>
        <dbReference type="ARBA" id="ARBA00006683"/>
    </source>
</evidence>
<comment type="subcellular location">
    <subcellularLocation>
        <location evidence="1">Cell membrane</location>
        <topology evidence="1">Multi-pass membrane protein</topology>
    </subcellularLocation>
</comment>
<reference evidence="12" key="1">
    <citation type="journal article" date="2019" name="Int. J. Syst. Evol. Microbiol.">
        <title>The Global Catalogue of Microorganisms (GCM) 10K type strain sequencing project: providing services to taxonomists for standard genome sequencing and annotation.</title>
        <authorList>
            <consortium name="The Broad Institute Genomics Platform"/>
            <consortium name="The Broad Institute Genome Sequencing Center for Infectious Disease"/>
            <person name="Wu L."/>
            <person name="Ma J."/>
        </authorList>
    </citation>
    <scope>NUCLEOTIDE SEQUENCE [LARGE SCALE GENOMIC DNA]</scope>
    <source>
        <strain evidence="12">CCM 7756</strain>
    </source>
</reference>
<comment type="caution">
    <text evidence="11">The sequence shown here is derived from an EMBL/GenBank/DDBJ whole genome shotgun (WGS) entry which is preliminary data.</text>
</comment>
<name>A0ABV7N7J4_9STAP</name>
<feature type="transmembrane region" description="Helical" evidence="9">
    <location>
        <begin position="21"/>
        <end position="40"/>
    </location>
</feature>